<evidence type="ECO:0000256" key="6">
    <source>
        <dbReference type="ARBA" id="ARBA00022692"/>
    </source>
</evidence>
<feature type="domain" description="Histidine kinase" evidence="13">
    <location>
        <begin position="235"/>
        <end position="448"/>
    </location>
</feature>
<dbReference type="EC" id="2.7.13.3" evidence="3"/>
<dbReference type="SMART" id="SM00387">
    <property type="entry name" value="HATPase_c"/>
    <property type="match status" value="1"/>
</dbReference>
<evidence type="ECO:0000256" key="2">
    <source>
        <dbReference type="ARBA" id="ARBA00004141"/>
    </source>
</evidence>
<evidence type="ECO:0000256" key="4">
    <source>
        <dbReference type="ARBA" id="ARBA00022553"/>
    </source>
</evidence>
<dbReference type="Gene3D" id="1.10.287.130">
    <property type="match status" value="1"/>
</dbReference>
<comment type="subcellular location">
    <subcellularLocation>
        <location evidence="2">Membrane</location>
        <topology evidence="2">Multi-pass membrane protein</topology>
    </subcellularLocation>
</comment>
<keyword evidence="10" id="KW-1133">Transmembrane helix</keyword>
<dbReference type="PANTHER" id="PTHR45436:SF14">
    <property type="entry name" value="SENSOR PROTEIN QSEC"/>
    <property type="match status" value="1"/>
</dbReference>
<keyword evidence="12" id="KW-0472">Membrane</keyword>
<evidence type="ECO:0000313" key="15">
    <source>
        <dbReference type="EMBL" id="GAA4798235.1"/>
    </source>
</evidence>
<dbReference type="Proteomes" id="UP001499959">
    <property type="component" value="Unassembled WGS sequence"/>
</dbReference>
<evidence type="ECO:0000256" key="9">
    <source>
        <dbReference type="ARBA" id="ARBA00022840"/>
    </source>
</evidence>
<dbReference type="PROSITE" id="PS50885">
    <property type="entry name" value="HAMP"/>
    <property type="match status" value="1"/>
</dbReference>
<dbReference type="RefSeq" id="WP_345303708.1">
    <property type="nucleotide sequence ID" value="NZ_BAABJE010000014.1"/>
</dbReference>
<evidence type="ECO:0000259" key="13">
    <source>
        <dbReference type="PROSITE" id="PS50109"/>
    </source>
</evidence>
<dbReference type="InterPro" id="IPR013727">
    <property type="entry name" value="2CSK_N"/>
</dbReference>
<dbReference type="PANTHER" id="PTHR45436">
    <property type="entry name" value="SENSOR HISTIDINE KINASE YKOH"/>
    <property type="match status" value="1"/>
</dbReference>
<dbReference type="InterPro" id="IPR036097">
    <property type="entry name" value="HisK_dim/P_sf"/>
</dbReference>
<dbReference type="SUPFAM" id="SSF55874">
    <property type="entry name" value="ATPase domain of HSP90 chaperone/DNA topoisomerase II/histidine kinase"/>
    <property type="match status" value="1"/>
</dbReference>
<accession>A0ABP9BRK8</accession>
<dbReference type="Pfam" id="PF00512">
    <property type="entry name" value="HisKA"/>
    <property type="match status" value="1"/>
</dbReference>
<evidence type="ECO:0000256" key="5">
    <source>
        <dbReference type="ARBA" id="ARBA00022679"/>
    </source>
</evidence>
<organism evidence="15 16">
    <name type="scientific">Lysobacter hankyongensis</name>
    <dbReference type="NCBI Taxonomy" id="1176535"/>
    <lineage>
        <taxon>Bacteria</taxon>
        <taxon>Pseudomonadati</taxon>
        <taxon>Pseudomonadota</taxon>
        <taxon>Gammaproteobacteria</taxon>
        <taxon>Lysobacterales</taxon>
        <taxon>Lysobacteraceae</taxon>
        <taxon>Lysobacter</taxon>
    </lineage>
</organism>
<keyword evidence="5" id="KW-0808">Transferase</keyword>
<comment type="catalytic activity">
    <reaction evidence="1">
        <text>ATP + protein L-histidine = ADP + protein N-phospho-L-histidine.</text>
        <dbReference type="EC" id="2.7.13.3"/>
    </reaction>
</comment>
<evidence type="ECO:0000256" key="7">
    <source>
        <dbReference type="ARBA" id="ARBA00022741"/>
    </source>
</evidence>
<dbReference type="Pfam" id="PF08521">
    <property type="entry name" value="2CSK_N"/>
    <property type="match status" value="1"/>
</dbReference>
<dbReference type="InterPro" id="IPR004358">
    <property type="entry name" value="Sig_transdc_His_kin-like_C"/>
</dbReference>
<dbReference type="GO" id="GO:0005524">
    <property type="term" value="F:ATP binding"/>
    <property type="evidence" value="ECO:0007669"/>
    <property type="project" value="UniProtKB-KW"/>
</dbReference>
<dbReference type="InterPro" id="IPR003660">
    <property type="entry name" value="HAMP_dom"/>
</dbReference>
<keyword evidence="8" id="KW-0418">Kinase</keyword>
<gene>
    <name evidence="15" type="ORF">GCM10023307_25360</name>
</gene>
<proteinExistence type="predicted"/>
<evidence type="ECO:0000256" key="11">
    <source>
        <dbReference type="ARBA" id="ARBA00023012"/>
    </source>
</evidence>
<evidence type="ECO:0000313" key="16">
    <source>
        <dbReference type="Proteomes" id="UP001499959"/>
    </source>
</evidence>
<feature type="domain" description="HAMP" evidence="14">
    <location>
        <begin position="175"/>
        <end position="227"/>
    </location>
</feature>
<dbReference type="InterPro" id="IPR005467">
    <property type="entry name" value="His_kinase_dom"/>
</dbReference>
<evidence type="ECO:0000256" key="8">
    <source>
        <dbReference type="ARBA" id="ARBA00022777"/>
    </source>
</evidence>
<evidence type="ECO:0000256" key="10">
    <source>
        <dbReference type="ARBA" id="ARBA00022989"/>
    </source>
</evidence>
<keyword evidence="16" id="KW-1185">Reference proteome</keyword>
<dbReference type="InterPro" id="IPR050428">
    <property type="entry name" value="TCS_sensor_his_kinase"/>
</dbReference>
<evidence type="ECO:0000256" key="3">
    <source>
        <dbReference type="ARBA" id="ARBA00012438"/>
    </source>
</evidence>
<comment type="caution">
    <text evidence="15">The sequence shown here is derived from an EMBL/GenBank/DDBJ whole genome shotgun (WGS) entry which is preliminary data.</text>
</comment>
<dbReference type="InterPro" id="IPR003661">
    <property type="entry name" value="HisK_dim/P_dom"/>
</dbReference>
<evidence type="ECO:0000256" key="12">
    <source>
        <dbReference type="ARBA" id="ARBA00023136"/>
    </source>
</evidence>
<sequence>MTRPMTGAFSLRARLLAATLATVVAVWLAATLASYVQARRELDELLDAHLATSAALLVAQASEELEEIELEHLPDLGDDHQRLALQVWHGGELGVHSANAPDTPLAPFRQGFANVRASGVGWRVYVTRSREGFWVQVGEPESARRDILHEALARQAWPMLLALPLLGLGLWIGVGRGLSPLQRIAQAVDARVPLDTAPLPSDDAPHEIRPLLERLNALFARTGESIERERRFIGDASHELRTPVAAIRAQAQVAQGARDEDERRRALAGVIAGCDRMSGLTEQLLTLSRLEAGVLDSAGGSVHLREIAEDVVAELATDVRRMQARIVLDVPGDLRIEGGAVLLRILLRNLIGNALRHGAEGVRVQVTAVRDGAATVLDIRDDGPGIPASRRADALERFQRLDAAQGGGAGLGLAIVNRIVQVLGGELTMGDGLDGRGLGVALRIPDYHGASR</sequence>
<dbReference type="CDD" id="cd00082">
    <property type="entry name" value="HisKA"/>
    <property type="match status" value="1"/>
</dbReference>
<dbReference type="Pfam" id="PF02518">
    <property type="entry name" value="HATPase_c"/>
    <property type="match status" value="1"/>
</dbReference>
<dbReference type="PROSITE" id="PS50109">
    <property type="entry name" value="HIS_KIN"/>
    <property type="match status" value="1"/>
</dbReference>
<dbReference type="Gene3D" id="1.20.5.1040">
    <property type="entry name" value="Sensor protein qsec"/>
    <property type="match status" value="1"/>
</dbReference>
<keyword evidence="11" id="KW-0902">Two-component regulatory system</keyword>
<dbReference type="SMART" id="SM00388">
    <property type="entry name" value="HisKA"/>
    <property type="match status" value="1"/>
</dbReference>
<dbReference type="CDD" id="cd00075">
    <property type="entry name" value="HATPase"/>
    <property type="match status" value="1"/>
</dbReference>
<keyword evidence="6" id="KW-0812">Transmembrane</keyword>
<dbReference type="InterPro" id="IPR003594">
    <property type="entry name" value="HATPase_dom"/>
</dbReference>
<protein>
    <recommendedName>
        <fullName evidence="3">histidine kinase</fullName>
        <ecNumber evidence="3">2.7.13.3</ecNumber>
    </recommendedName>
</protein>
<dbReference type="Gene3D" id="3.30.565.10">
    <property type="entry name" value="Histidine kinase-like ATPase, C-terminal domain"/>
    <property type="match status" value="1"/>
</dbReference>
<evidence type="ECO:0000256" key="1">
    <source>
        <dbReference type="ARBA" id="ARBA00000085"/>
    </source>
</evidence>
<keyword evidence="7" id="KW-0547">Nucleotide-binding</keyword>
<dbReference type="SUPFAM" id="SSF47384">
    <property type="entry name" value="Homodimeric domain of signal transducing histidine kinase"/>
    <property type="match status" value="1"/>
</dbReference>
<evidence type="ECO:0000259" key="14">
    <source>
        <dbReference type="PROSITE" id="PS50885"/>
    </source>
</evidence>
<dbReference type="PRINTS" id="PR00344">
    <property type="entry name" value="BCTRLSENSOR"/>
</dbReference>
<dbReference type="EMBL" id="BAABJE010000014">
    <property type="protein sequence ID" value="GAA4798235.1"/>
    <property type="molecule type" value="Genomic_DNA"/>
</dbReference>
<name>A0ABP9BRK8_9GAMM</name>
<keyword evidence="4" id="KW-0597">Phosphoprotein</keyword>
<keyword evidence="9 15" id="KW-0067">ATP-binding</keyword>
<reference evidence="16" key="1">
    <citation type="journal article" date="2019" name="Int. J. Syst. Evol. Microbiol.">
        <title>The Global Catalogue of Microorganisms (GCM) 10K type strain sequencing project: providing services to taxonomists for standard genome sequencing and annotation.</title>
        <authorList>
            <consortium name="The Broad Institute Genomics Platform"/>
            <consortium name="The Broad Institute Genome Sequencing Center for Infectious Disease"/>
            <person name="Wu L."/>
            <person name="Ma J."/>
        </authorList>
    </citation>
    <scope>NUCLEOTIDE SEQUENCE [LARGE SCALE GENOMIC DNA]</scope>
    <source>
        <strain evidence="16">JCM 18204</strain>
    </source>
</reference>
<dbReference type="InterPro" id="IPR036890">
    <property type="entry name" value="HATPase_C_sf"/>
</dbReference>